<dbReference type="Pfam" id="PF03480">
    <property type="entry name" value="DctP"/>
    <property type="match status" value="1"/>
</dbReference>
<keyword evidence="4" id="KW-0675">Receptor</keyword>
<dbReference type="NCBIfam" id="TIGR00787">
    <property type="entry name" value="dctP"/>
    <property type="match status" value="1"/>
</dbReference>
<keyword evidence="2" id="KW-0813">Transport</keyword>
<accession>A0A1H6Z390</accession>
<evidence type="ECO:0000256" key="3">
    <source>
        <dbReference type="ARBA" id="ARBA00022729"/>
    </source>
</evidence>
<evidence type="ECO:0000313" key="4">
    <source>
        <dbReference type="EMBL" id="SEJ47868.1"/>
    </source>
</evidence>
<dbReference type="InterPro" id="IPR018389">
    <property type="entry name" value="DctP_fam"/>
</dbReference>
<keyword evidence="3" id="KW-0732">Signal</keyword>
<reference evidence="5" key="1">
    <citation type="submission" date="2016-10" db="EMBL/GenBank/DDBJ databases">
        <authorList>
            <person name="Varghese N."/>
        </authorList>
    </citation>
    <scope>NUCLEOTIDE SEQUENCE [LARGE SCALE GENOMIC DNA]</scope>
    <source>
        <strain evidence="5">DSM 24868</strain>
    </source>
</reference>
<organism evidence="4 5">
    <name type="scientific">Demequina mangrovi</name>
    <dbReference type="NCBI Taxonomy" id="1043493"/>
    <lineage>
        <taxon>Bacteria</taxon>
        <taxon>Bacillati</taxon>
        <taxon>Actinomycetota</taxon>
        <taxon>Actinomycetes</taxon>
        <taxon>Micrococcales</taxon>
        <taxon>Demequinaceae</taxon>
        <taxon>Demequina</taxon>
    </lineage>
</organism>
<dbReference type="PANTHER" id="PTHR33376">
    <property type="match status" value="1"/>
</dbReference>
<dbReference type="InterPro" id="IPR038404">
    <property type="entry name" value="TRAP_DctP_sf"/>
</dbReference>
<dbReference type="STRING" id="1043493.SAMN05421637_1942"/>
<evidence type="ECO:0000256" key="1">
    <source>
        <dbReference type="ARBA" id="ARBA00009023"/>
    </source>
</evidence>
<dbReference type="Gene3D" id="3.40.190.170">
    <property type="entry name" value="Bacterial extracellular solute-binding protein, family 7"/>
    <property type="match status" value="1"/>
</dbReference>
<dbReference type="PANTHER" id="PTHR33376:SF7">
    <property type="entry name" value="C4-DICARBOXYLATE-BINDING PROTEIN DCTB"/>
    <property type="match status" value="1"/>
</dbReference>
<dbReference type="InterPro" id="IPR004682">
    <property type="entry name" value="TRAP_DctP"/>
</dbReference>
<dbReference type="Proteomes" id="UP000183315">
    <property type="component" value="Unassembled WGS sequence"/>
</dbReference>
<proteinExistence type="inferred from homology"/>
<gene>
    <name evidence="4" type="ORF">SAMN05421637_1942</name>
</gene>
<dbReference type="NCBIfam" id="NF037995">
    <property type="entry name" value="TRAP_S1"/>
    <property type="match status" value="1"/>
</dbReference>
<protein>
    <submittedName>
        <fullName evidence="4">Tripartite ATP-independent transporter solute receptor, DctP family</fullName>
    </submittedName>
</protein>
<dbReference type="AlphaFoldDB" id="A0A1H6Z390"/>
<dbReference type="GO" id="GO:0030288">
    <property type="term" value="C:outer membrane-bounded periplasmic space"/>
    <property type="evidence" value="ECO:0007669"/>
    <property type="project" value="InterPro"/>
</dbReference>
<dbReference type="eggNOG" id="COG1638">
    <property type="taxonomic scope" value="Bacteria"/>
</dbReference>
<sequence>MRPAMREQRERNRTMTARHAWRSTWIAMAAAPAVLLAGCSGGDSDEPAASDSGAPAETGTEAIEITLAHSYTEEQPQHRCGAQVIADEVAAADVGLTIEIFPASQLGGDADRIASVVSGDIDMDIQGASALGAVYEPISVLDAAFGFDDSDHLATFMASEDSSVLVEGFAEAAGVTTLGAWSAGARHFTTVDAPIRTPEDLEGVRMRFPGSPQYLLNAEALGATATEVAYEELYLALQNGTVDGQENPITNIVAQNFAEVQDYLSLSAHQLNTNLVIIGPIWDELSAEQQEALSAATVTAVTEVTTCVADDEEVVLDEWRAGDEWEVVDDVDREAFSEKAEAFFMETFTGDSLSVYEAMRATAG</sequence>
<dbReference type="GO" id="GO:0055085">
    <property type="term" value="P:transmembrane transport"/>
    <property type="evidence" value="ECO:0007669"/>
    <property type="project" value="InterPro"/>
</dbReference>
<dbReference type="EMBL" id="FNZI01000004">
    <property type="protein sequence ID" value="SEJ47868.1"/>
    <property type="molecule type" value="Genomic_DNA"/>
</dbReference>
<name>A0A1H6Z390_9MICO</name>
<evidence type="ECO:0000256" key="2">
    <source>
        <dbReference type="ARBA" id="ARBA00022448"/>
    </source>
</evidence>
<keyword evidence="5" id="KW-1185">Reference proteome</keyword>
<evidence type="ECO:0000313" key="5">
    <source>
        <dbReference type="Proteomes" id="UP000183315"/>
    </source>
</evidence>
<comment type="similarity">
    <text evidence="1">Belongs to the bacterial solute-binding protein 7 family.</text>
</comment>